<dbReference type="Pfam" id="PF15554">
    <property type="entry name" value="FSIP1"/>
    <property type="match status" value="1"/>
</dbReference>
<dbReference type="InterPro" id="IPR044865">
    <property type="entry name" value="MRH_dom"/>
</dbReference>
<dbReference type="Pfam" id="PF12999">
    <property type="entry name" value="PRKCSH-like"/>
    <property type="match status" value="1"/>
</dbReference>
<feature type="compositionally biased region" description="Polar residues" evidence="6">
    <location>
        <begin position="2007"/>
        <end position="2022"/>
    </location>
</feature>
<accession>A0ABR4N874</accession>
<dbReference type="SUPFAM" id="SSF50911">
    <property type="entry name" value="Mannose 6-phosphate receptor domain"/>
    <property type="match status" value="1"/>
</dbReference>
<dbReference type="Gene3D" id="2.70.130.10">
    <property type="entry name" value="Mannose-6-phosphate receptor binding domain"/>
    <property type="match status" value="1"/>
</dbReference>
<gene>
    <name evidence="10" type="ORF">HK105_204673</name>
</gene>
<dbReference type="PROSITE" id="PS51914">
    <property type="entry name" value="MRH"/>
    <property type="match status" value="1"/>
</dbReference>
<feature type="region of interest" description="Disordered" evidence="6">
    <location>
        <begin position="1731"/>
        <end position="1753"/>
    </location>
</feature>
<dbReference type="InterPro" id="IPR009011">
    <property type="entry name" value="Man6P_isomerase_rcpt-bd_dom_sf"/>
</dbReference>
<dbReference type="Pfam" id="PF00621">
    <property type="entry name" value="RhoGEF"/>
    <property type="match status" value="1"/>
</dbReference>
<dbReference type="InterPro" id="IPR028146">
    <property type="entry name" value="PRKCSH_N"/>
</dbReference>
<dbReference type="EMBL" id="JADGIZ020000021">
    <property type="protein sequence ID" value="KAL2915727.1"/>
    <property type="molecule type" value="Genomic_DNA"/>
</dbReference>
<dbReference type="SUPFAM" id="SSF57424">
    <property type="entry name" value="LDL receptor-like module"/>
    <property type="match status" value="1"/>
</dbReference>
<proteinExistence type="predicted"/>
<evidence type="ECO:0000256" key="1">
    <source>
        <dbReference type="ARBA" id="ARBA00022387"/>
    </source>
</evidence>
<dbReference type="PANTHER" id="PTHR12630">
    <property type="entry name" value="N-LINKED OLIGOSACCHARIDE PROCESSING"/>
    <property type="match status" value="1"/>
</dbReference>
<dbReference type="InterPro" id="IPR036607">
    <property type="entry name" value="PRKCSH"/>
</dbReference>
<dbReference type="Proteomes" id="UP001527925">
    <property type="component" value="Unassembled WGS sequence"/>
</dbReference>
<feature type="coiled-coil region" evidence="5">
    <location>
        <begin position="800"/>
        <end position="1001"/>
    </location>
</feature>
<evidence type="ECO:0000313" key="10">
    <source>
        <dbReference type="EMBL" id="KAL2915727.1"/>
    </source>
</evidence>
<feature type="coiled-coil region" evidence="5">
    <location>
        <begin position="162"/>
        <end position="202"/>
    </location>
</feature>
<dbReference type="InterPro" id="IPR026246">
    <property type="entry name" value="Fsip1"/>
</dbReference>
<dbReference type="InterPro" id="IPR036055">
    <property type="entry name" value="LDL_receptor-like_sf"/>
</dbReference>
<keyword evidence="5" id="KW-0175">Coiled coil</keyword>
<dbReference type="CDD" id="cd23767">
    <property type="entry name" value="IQCD"/>
    <property type="match status" value="1"/>
</dbReference>
<evidence type="ECO:0000256" key="6">
    <source>
        <dbReference type="SAM" id="MobiDB-lite"/>
    </source>
</evidence>
<dbReference type="PROSITE" id="PS50096">
    <property type="entry name" value="IQ"/>
    <property type="match status" value="1"/>
</dbReference>
<organism evidence="10 11">
    <name type="scientific">Polyrhizophydium stewartii</name>
    <dbReference type="NCBI Taxonomy" id="2732419"/>
    <lineage>
        <taxon>Eukaryota</taxon>
        <taxon>Fungi</taxon>
        <taxon>Fungi incertae sedis</taxon>
        <taxon>Chytridiomycota</taxon>
        <taxon>Chytridiomycota incertae sedis</taxon>
        <taxon>Chytridiomycetes</taxon>
        <taxon>Rhizophydiales</taxon>
        <taxon>Rhizophydiales incertae sedis</taxon>
        <taxon>Polyrhizophydium</taxon>
    </lineage>
</organism>
<dbReference type="SUPFAM" id="SSF48065">
    <property type="entry name" value="DBL homology domain (DH-domain)"/>
    <property type="match status" value="1"/>
</dbReference>
<name>A0ABR4N874_9FUNG</name>
<evidence type="ECO:0000256" key="7">
    <source>
        <dbReference type="SAM" id="SignalP"/>
    </source>
</evidence>
<evidence type="ECO:0000256" key="5">
    <source>
        <dbReference type="SAM" id="Coils"/>
    </source>
</evidence>
<feature type="domain" description="DH" evidence="8">
    <location>
        <begin position="1275"/>
        <end position="1452"/>
    </location>
</feature>
<dbReference type="Pfam" id="PF13015">
    <property type="entry name" value="PRKCSH_1"/>
    <property type="match status" value="1"/>
</dbReference>
<dbReference type="InterPro" id="IPR035899">
    <property type="entry name" value="DBL_dom_sf"/>
</dbReference>
<keyword evidence="11" id="KW-1185">Reference proteome</keyword>
<dbReference type="Gene3D" id="1.20.5.190">
    <property type="match status" value="1"/>
</dbReference>
<dbReference type="Pfam" id="PF00612">
    <property type="entry name" value="IQ"/>
    <property type="match status" value="1"/>
</dbReference>
<feature type="chain" id="PRO_5045910276" description="Glucosidase 2 subunit beta" evidence="7">
    <location>
        <begin position="18"/>
        <end position="2171"/>
    </location>
</feature>
<dbReference type="CDD" id="cd00112">
    <property type="entry name" value="LDLa"/>
    <property type="match status" value="1"/>
</dbReference>
<feature type="compositionally biased region" description="Basic and acidic residues" evidence="6">
    <location>
        <begin position="1923"/>
        <end position="1933"/>
    </location>
</feature>
<feature type="region of interest" description="Disordered" evidence="6">
    <location>
        <begin position="1016"/>
        <end position="1121"/>
    </location>
</feature>
<keyword evidence="3" id="KW-0256">Endoplasmic reticulum</keyword>
<dbReference type="SMART" id="SM00325">
    <property type="entry name" value="RhoGEF"/>
    <property type="match status" value="1"/>
</dbReference>
<evidence type="ECO:0000256" key="3">
    <source>
        <dbReference type="ARBA" id="ARBA00022824"/>
    </source>
</evidence>
<dbReference type="InterPro" id="IPR002172">
    <property type="entry name" value="LDrepeatLR_classA_rpt"/>
</dbReference>
<protein>
    <recommendedName>
        <fullName evidence="1">Glucosidase 2 subunit beta</fullName>
    </recommendedName>
</protein>
<evidence type="ECO:0000313" key="11">
    <source>
        <dbReference type="Proteomes" id="UP001527925"/>
    </source>
</evidence>
<feature type="domain" description="MRH" evidence="9">
    <location>
        <begin position="337"/>
        <end position="432"/>
    </location>
</feature>
<dbReference type="PROSITE" id="PS50010">
    <property type="entry name" value="DH_2"/>
    <property type="match status" value="1"/>
</dbReference>
<dbReference type="Gene3D" id="1.20.900.10">
    <property type="entry name" value="Dbl homology (DH) domain"/>
    <property type="match status" value="1"/>
</dbReference>
<sequence length="2171" mass="235997">MRASIVILATSLAAAAASETADTRLPPTLGVPKESAAVFEKLGVTFTCGDGTVILASAVNDDYCDCADGSDEPGTAACPSSRFVCRNSGHVEASIPSSRVNDGVCDPECCDGSDEYGGTVTCPNTCAQRAAQSVEAAAAAEVRRAAGAAQRLRLATEGTALHARRAAKLAELRSKLDRLKAENEAEKRKSAARADLAGLQRADLRVRAEIDDAQERHSRASERQSEIVRCAEIDPQPREWLDRLLRALDSLDASDPSLAGVIAVRDAVAAERASAAKEAESVAATLPPDHAERLAASQERATRIDSDISETVQRITKIMAKADKDDGPDHVFATLIGECVTKQVLEYEYKLCFLDAAYQGSIALGSFVSWGADDASKYTVMRYADGEQCWNGPKRSTLVRLECGTDNALLEVDEPEKCVYAFRVATPAACPVGPADIAAPAAPPVAHDELHVVARMLELADHVTRSCAAVLAAVATPTSAVRPLFTAVQLVGSNLLELLELVRSHAQPALQAAPDSAAGHAAFKQLYRQVELSLRPVTNIVGKHSKPKTAAGLADACIGDLIPASSAPQLQVAVEQLLADMRRLIEFLIGDAHDRAYIDRTPAATPTPDTLGVAARTSLDHLQKTPRTGGGGVHRTASLESLASTASTTSVVSIATFDSSGMLSMASTNASTTQDYLSNVAWTPSHSAAYGHDPAATPVPGGHRRDSIAGWQGIAHSVESSVAAHPTHAVFQMPAIVPAATTTSAHNYYAECANVYLHSVNEHLAFLFTTQLANDAMHALSNVQHLVSSACASIAELQRIAAAEEANNAAQSKIAKSQSDAQQLEIKRLTDSLDAAQSKIADKSVKVARLEATVKELQARNAAITDKAKQNKARAREILAQNKEVGVWSANMQAQMQGLETRLHELDAANKQLQVTIDTLAREKIASAAELERVRGEAATAKTAHQQEMAAQVAQAEARCKIAEESAARIAADHSRAARDVDRLNADLASLREAYHRLLASTAAAAAATAPMAEHKSVSAAPVPSAKHRKQQPGFPMPNEQSSSKQPVQGPGHHAPSRGPLPPVPSDAAAAQIPSAKPSKGRRGSAAPGNVSFAPLPTSFTEERRQRPRQAQTSSPQYAEPSFAILTGNDSCAIDAPSQMCLDDSDISDTTPQDLRSINRSCALLDQSASELPSCIINESIDHVPEPSVIIPRKSSLQVVPYKSPIKHYRDLPWQYIEAALEYHKVRGELFQRRLRIFPVRPASMRTAKRSSAIITIQAHWRGYVTRKRFLGCRMRFLVAVELVETEASYLQGLFSVIKCAPPIKQALTSAPKGAMTRDDFSLILLSIEKIANTSATLLYTMVKRLHEWHINQTVGDLFERMSAPMKVYYSYFDRYPDAIKYFSLPEAVMEMEAQAANQLQDLLITPIQRLPRYLILIREMLKHTGAHHPDTQRLNKACEKLDQTIRWVDGSSRIEKELKKIGQCIRDLPFPLYREGRRLLFAAPLEDDRESPDDSICTSNPIVSQRFLFLFSDIILGAETILEHEATAHNFQFRWALALADITKIEAKEDIPFGNMPRKFTRLTIGWKTTTQKGTHLIPDLKPQDGRIWLSRLQEAQATASVLPGAVRDIGFVSGPQQDMNTTQSTRQAVAAAAASNISISADESVAYDGGNTSILEDMINSSSTLRKLRNFVRRPSNDSIGDPKGDSHFELTDGLNLSALMSSRSKTLRLGLGKRQTGQSRIAALRQEVDRSNSGKRVDGGLTPLPSEDEDDKEIDGFLKSILQRQEEIKSVKPEAQQKLALLKRAVETRNTSLINFELAHADTPPGSQQEAENTEEERKLNYKIQQGLIKIKELDVILGEKIFAARTLKKERILRESASGTPQISTGARPLSYHDTLSDEEMDDEDFELRSVHSVDRDTFITEPKLLLRAKIGRQALDSSSKKRQNDPKTADAPPKKGYKQGDFIGRNIALGPDARYYSAMTEEEMDRVNRLLDEDDEDDSLNQSRGDGSCAPSDTEPPGQPPLSISSGGSRPMSTASSGFMPIPSDLAHLRTIDSRLAEIIPQRQWEDKSLVWSTPSTSGFHTPLADNWMRSGLTSAATSASSGRDRGKLEYLHLESILHDVDLPKTAAQIMSEQECLKIIDQQLEELHNTEPRPLTRADLDALLAQYTCSDLVPGASAPDMRALNK</sequence>
<dbReference type="PANTHER" id="PTHR12630:SF1">
    <property type="entry name" value="GLUCOSIDASE 2 SUBUNIT BETA"/>
    <property type="match status" value="1"/>
</dbReference>
<evidence type="ECO:0000259" key="9">
    <source>
        <dbReference type="PROSITE" id="PS51914"/>
    </source>
</evidence>
<dbReference type="InterPro" id="IPR039794">
    <property type="entry name" value="Gtb1-like"/>
</dbReference>
<comment type="caution">
    <text evidence="10">The sequence shown here is derived from an EMBL/GenBank/DDBJ whole genome shotgun (WGS) entry which is preliminary data.</text>
</comment>
<evidence type="ECO:0000256" key="4">
    <source>
        <dbReference type="ARBA" id="ARBA00023157"/>
    </source>
</evidence>
<dbReference type="InterPro" id="IPR000219">
    <property type="entry name" value="DH_dom"/>
</dbReference>
<feature type="compositionally biased region" description="Basic and acidic residues" evidence="6">
    <location>
        <begin position="1731"/>
        <end position="1741"/>
    </location>
</feature>
<feature type="region of interest" description="Disordered" evidence="6">
    <location>
        <begin position="1979"/>
        <end position="2024"/>
    </location>
</feature>
<reference evidence="10 11" key="1">
    <citation type="submission" date="2023-09" db="EMBL/GenBank/DDBJ databases">
        <title>Pangenome analysis of Batrachochytrium dendrobatidis and related Chytrids.</title>
        <authorList>
            <person name="Yacoub M.N."/>
            <person name="Stajich J.E."/>
            <person name="James T.Y."/>
        </authorList>
    </citation>
    <scope>NUCLEOTIDE SEQUENCE [LARGE SCALE GENOMIC DNA]</scope>
    <source>
        <strain evidence="10 11">JEL0888</strain>
    </source>
</reference>
<dbReference type="SMART" id="SM00015">
    <property type="entry name" value="IQ"/>
    <property type="match status" value="1"/>
</dbReference>
<feature type="region of interest" description="Disordered" evidence="6">
    <location>
        <begin position="1919"/>
        <end position="1948"/>
    </location>
</feature>
<keyword evidence="4" id="KW-1015">Disulfide bond</keyword>
<evidence type="ECO:0000256" key="2">
    <source>
        <dbReference type="ARBA" id="ARBA00022729"/>
    </source>
</evidence>
<evidence type="ECO:0000259" key="8">
    <source>
        <dbReference type="PROSITE" id="PS50010"/>
    </source>
</evidence>
<dbReference type="CDD" id="cd00160">
    <property type="entry name" value="RhoGEF"/>
    <property type="match status" value="1"/>
</dbReference>
<feature type="signal peptide" evidence="7">
    <location>
        <begin position="1"/>
        <end position="17"/>
    </location>
</feature>
<dbReference type="InterPro" id="IPR000048">
    <property type="entry name" value="IQ_motif_EF-hand-BS"/>
</dbReference>
<keyword evidence="2 7" id="KW-0732">Signal</keyword>